<keyword evidence="4" id="KW-1185">Reference proteome</keyword>
<feature type="compositionally biased region" description="Basic and acidic residues" evidence="1">
    <location>
        <begin position="298"/>
        <end position="317"/>
    </location>
</feature>
<dbReference type="Gene3D" id="1.25.40.90">
    <property type="match status" value="1"/>
</dbReference>
<feature type="domain" description="CID" evidence="2">
    <location>
        <begin position="1"/>
        <end position="133"/>
    </location>
</feature>
<proteinExistence type="predicted"/>
<dbReference type="PANTHER" id="PTHR12460:SF0">
    <property type="entry name" value="CID DOMAIN-CONTAINING PROTEIN-RELATED"/>
    <property type="match status" value="1"/>
</dbReference>
<dbReference type="STRING" id="1206466.K0KQZ8"/>
<name>K0KQZ8_WICCF</name>
<dbReference type="AlphaFoldDB" id="K0KQZ8"/>
<dbReference type="PROSITE" id="PS51391">
    <property type="entry name" value="CID"/>
    <property type="match status" value="1"/>
</dbReference>
<protein>
    <submittedName>
        <fullName evidence="3">Laminin subunit beta-4</fullName>
    </submittedName>
</protein>
<dbReference type="eggNOG" id="KOG2669">
    <property type="taxonomic scope" value="Eukaryota"/>
</dbReference>
<evidence type="ECO:0000259" key="2">
    <source>
        <dbReference type="PROSITE" id="PS51391"/>
    </source>
</evidence>
<dbReference type="PANTHER" id="PTHR12460">
    <property type="entry name" value="CYCLIN-DEPENDENT KINASE INHIBITOR-RELATED PROTEIN"/>
    <property type="match status" value="1"/>
</dbReference>
<dbReference type="InterPro" id="IPR047883">
    <property type="entry name" value="Rtt103-like_CID"/>
</dbReference>
<evidence type="ECO:0000313" key="3">
    <source>
        <dbReference type="EMBL" id="CCH44537.1"/>
    </source>
</evidence>
<dbReference type="Pfam" id="PF04818">
    <property type="entry name" value="CID"/>
    <property type="match status" value="1"/>
</dbReference>
<comment type="caution">
    <text evidence="3">The sequence shown here is derived from an EMBL/GenBank/DDBJ whole genome shotgun (WGS) entry which is preliminary data.</text>
</comment>
<dbReference type="InterPro" id="IPR008942">
    <property type="entry name" value="ENTH_VHS"/>
</dbReference>
<dbReference type="Proteomes" id="UP000009328">
    <property type="component" value="Unassembled WGS sequence"/>
</dbReference>
<accession>K0KQZ8</accession>
<gene>
    <name evidence="3" type="ORF">BN7_4103</name>
</gene>
<dbReference type="HOGENOM" id="CLU_737908_0_0_1"/>
<dbReference type="EMBL" id="CAIF01000140">
    <property type="protein sequence ID" value="CCH44537.1"/>
    <property type="molecule type" value="Genomic_DNA"/>
</dbReference>
<dbReference type="GO" id="GO:0099122">
    <property type="term" value="F:RNA polymerase II C-terminal domain binding"/>
    <property type="evidence" value="ECO:0007669"/>
    <property type="project" value="InterPro"/>
</dbReference>
<feature type="compositionally biased region" description="Basic and acidic residues" evidence="1">
    <location>
        <begin position="217"/>
        <end position="262"/>
    </location>
</feature>
<evidence type="ECO:0000256" key="1">
    <source>
        <dbReference type="SAM" id="MobiDB-lite"/>
    </source>
</evidence>
<dbReference type="InterPro" id="IPR006569">
    <property type="entry name" value="CID_dom"/>
</dbReference>
<dbReference type="SUPFAM" id="SSF48464">
    <property type="entry name" value="ENTH/VHS domain"/>
    <property type="match status" value="1"/>
</dbReference>
<reference evidence="3 4" key="1">
    <citation type="journal article" date="2012" name="Eukaryot. Cell">
        <title>Draft genome sequence of Wickerhamomyces ciferrii NRRL Y-1031 F-60-10.</title>
        <authorList>
            <person name="Schneider J."/>
            <person name="Andrea H."/>
            <person name="Blom J."/>
            <person name="Jaenicke S."/>
            <person name="Ruckert C."/>
            <person name="Schorsch C."/>
            <person name="Szczepanowski R."/>
            <person name="Farwick M."/>
            <person name="Goesmann A."/>
            <person name="Puhler A."/>
            <person name="Schaffer S."/>
            <person name="Tauch A."/>
            <person name="Kohler T."/>
            <person name="Brinkrolf K."/>
        </authorList>
    </citation>
    <scope>NUCLEOTIDE SEQUENCE [LARGE SCALE GENOMIC DNA]</scope>
    <source>
        <strain evidence="4">ATCC 14091 / BCRC 22168 / CBS 111 / JCM 3599 / NBRC 0793 / NRRL Y-1031 F-60-10</strain>
    </source>
</reference>
<dbReference type="InParanoid" id="K0KQZ8"/>
<dbReference type="CDD" id="cd17003">
    <property type="entry name" value="CID_Rtt103"/>
    <property type="match status" value="1"/>
</dbReference>
<dbReference type="FunCoup" id="K0KQZ8">
    <property type="interactions" value="50"/>
</dbReference>
<dbReference type="GO" id="GO:0031124">
    <property type="term" value="P:mRNA 3'-end processing"/>
    <property type="evidence" value="ECO:0007669"/>
    <property type="project" value="InterPro"/>
</dbReference>
<sequence length="346" mass="40329">MSFSEQILNNKFDALEESQDSIVSTSQWVLFHYRYAERIANEWERYINKAPIPKKLPLLYICNEVVQQSRAKRKTEFIDAFQKILPRSLTQTYKEVPENLKKKIVKIVNIWKERRIFPKPIEIDGVAAVSSSSSSSKNGTPENTNASFDDKLKAVSNTGQKFQKLYHELLLKSNGVFKKDDIKNLNSLKKTINDNIIQLQDITESIENEVDEIHKRDKAVEEKRKEVEAKQKEIEDQKLKDEIKRIEEEAKRIEEERIREVEENMIPTYEEGSDSDSDSDAPKRKIDSDSDSEDEVEDKVKDEEKNKDNIDENKEIENKEEENDNDVNGKESTSEQPPTKKLRFAE</sequence>
<dbReference type="SMART" id="SM00582">
    <property type="entry name" value="RPR"/>
    <property type="match status" value="1"/>
</dbReference>
<organism evidence="3 4">
    <name type="scientific">Wickerhamomyces ciferrii (strain ATCC 14091 / BCRC 22168 / CBS 111 / JCM 3599 / NBRC 0793 / NRRL Y-1031 F-60-10)</name>
    <name type="common">Yeast</name>
    <name type="synonym">Pichia ciferrii</name>
    <dbReference type="NCBI Taxonomy" id="1206466"/>
    <lineage>
        <taxon>Eukaryota</taxon>
        <taxon>Fungi</taxon>
        <taxon>Dikarya</taxon>
        <taxon>Ascomycota</taxon>
        <taxon>Saccharomycotina</taxon>
        <taxon>Saccharomycetes</taxon>
        <taxon>Phaffomycetales</taxon>
        <taxon>Wickerhamomycetaceae</taxon>
        <taxon>Wickerhamomyces</taxon>
    </lineage>
</organism>
<evidence type="ECO:0000313" key="4">
    <source>
        <dbReference type="Proteomes" id="UP000009328"/>
    </source>
</evidence>
<feature type="region of interest" description="Disordered" evidence="1">
    <location>
        <begin position="217"/>
        <end position="346"/>
    </location>
</feature>